<accession>A0ABX1NU62</accession>
<name>A0ABX1NU62_9RHOO</name>
<dbReference type="Proteomes" id="UP000633943">
    <property type="component" value="Unassembled WGS sequence"/>
</dbReference>
<dbReference type="SUPFAM" id="SSF109604">
    <property type="entry name" value="HD-domain/PDEase-like"/>
    <property type="match status" value="1"/>
</dbReference>
<comment type="caution">
    <text evidence="2">The sequence shown here is derived from an EMBL/GenBank/DDBJ whole genome shotgun (WGS) entry which is preliminary data.</text>
</comment>
<keyword evidence="3" id="KW-1185">Reference proteome</keyword>
<protein>
    <submittedName>
        <fullName evidence="2">HDOD domain-containing protein</fullName>
    </submittedName>
</protein>
<dbReference type="InterPro" id="IPR013976">
    <property type="entry name" value="HDOD"/>
</dbReference>
<dbReference type="EMBL" id="WTVP01000012">
    <property type="protein sequence ID" value="NMG15181.1"/>
    <property type="molecule type" value="Genomic_DNA"/>
</dbReference>
<proteinExistence type="predicted"/>
<feature type="domain" description="HDOD" evidence="1">
    <location>
        <begin position="1"/>
        <end position="183"/>
    </location>
</feature>
<dbReference type="CDD" id="cd00077">
    <property type="entry name" value="HDc"/>
    <property type="match status" value="1"/>
</dbReference>
<dbReference type="InterPro" id="IPR052340">
    <property type="entry name" value="RNase_Y/CdgJ"/>
</dbReference>
<evidence type="ECO:0000313" key="2">
    <source>
        <dbReference type="EMBL" id="NMG15181.1"/>
    </source>
</evidence>
<gene>
    <name evidence="2" type="ORF">GPA24_06405</name>
</gene>
<dbReference type="PANTHER" id="PTHR33525">
    <property type="match status" value="1"/>
</dbReference>
<dbReference type="InterPro" id="IPR003607">
    <property type="entry name" value="HD/PDEase_dom"/>
</dbReference>
<dbReference type="SMART" id="SM00471">
    <property type="entry name" value="HDc"/>
    <property type="match status" value="1"/>
</dbReference>
<evidence type="ECO:0000313" key="3">
    <source>
        <dbReference type="Proteomes" id="UP000633943"/>
    </source>
</evidence>
<organism evidence="2 3">
    <name type="scientific">Aromatoleum bremense</name>
    <dbReference type="NCBI Taxonomy" id="76115"/>
    <lineage>
        <taxon>Bacteria</taxon>
        <taxon>Pseudomonadati</taxon>
        <taxon>Pseudomonadota</taxon>
        <taxon>Betaproteobacteria</taxon>
        <taxon>Rhodocyclales</taxon>
        <taxon>Rhodocyclaceae</taxon>
        <taxon>Aromatoleum</taxon>
    </lineage>
</organism>
<dbReference type="PROSITE" id="PS51833">
    <property type="entry name" value="HDOD"/>
    <property type="match status" value="1"/>
</dbReference>
<evidence type="ECO:0000259" key="1">
    <source>
        <dbReference type="PROSITE" id="PS51833"/>
    </source>
</evidence>
<sequence>MKIRMALDNPILTVDALARVIETEPLVSAKTIRLANSAALNFSGNDVCDVRSAVIRVGFSAIRALAISVAIEQLMLDREMAPYASKARRLWEHSIDVAALSFVIARKLTRINPHEAMFAGLVHDVGYFYLLWRVVARYPGVAHDDDDLSRMLSEWHAAVGHAVLGALDAPDAILDAISGCETAYEGDSPATLANILYLANRLTTHPNPFSRCGETPATQPAASTAVAEIIAESRDERNSIMSALGQ</sequence>
<reference evidence="2 3" key="1">
    <citation type="submission" date="2019-12" db="EMBL/GenBank/DDBJ databases">
        <title>Comparative genomics gives insights into the taxonomy of the Azoarcus-Aromatoleum group and reveals separate origins of nif in the plant-associated Azoarcus and non-plant-associated Aromatoleum sub-groups.</title>
        <authorList>
            <person name="Lafos M."/>
            <person name="Maluk M."/>
            <person name="Batista M."/>
            <person name="Junghare M."/>
            <person name="Carmona M."/>
            <person name="Faoro H."/>
            <person name="Cruz L.M."/>
            <person name="Battistoni F."/>
            <person name="De Souza E."/>
            <person name="Pedrosa F."/>
            <person name="Chen W.-M."/>
            <person name="Poole P.S."/>
            <person name="Dixon R.A."/>
            <person name="James E.K."/>
        </authorList>
    </citation>
    <scope>NUCLEOTIDE SEQUENCE [LARGE SCALE GENOMIC DNA]</scope>
    <source>
        <strain evidence="2 3">PbN1</strain>
    </source>
</reference>
<dbReference type="Pfam" id="PF08668">
    <property type="entry name" value="HDOD"/>
    <property type="match status" value="1"/>
</dbReference>
<dbReference type="Gene3D" id="1.10.3210.10">
    <property type="entry name" value="Hypothetical protein af1432"/>
    <property type="match status" value="1"/>
</dbReference>
<dbReference type="PANTHER" id="PTHR33525:SF3">
    <property type="entry name" value="RIBONUCLEASE Y"/>
    <property type="match status" value="1"/>
</dbReference>